<dbReference type="InterPro" id="IPR020084">
    <property type="entry name" value="NUDIX_hydrolase_CS"/>
</dbReference>
<evidence type="ECO:0000256" key="8">
    <source>
        <dbReference type="ARBA" id="ARBA00022842"/>
    </source>
</evidence>
<accession>A0ABV7WRG9</accession>
<evidence type="ECO:0000256" key="14">
    <source>
        <dbReference type="ARBA" id="ARBA00041592"/>
    </source>
</evidence>
<evidence type="ECO:0000256" key="17">
    <source>
        <dbReference type="RuleBase" id="RU003476"/>
    </source>
</evidence>
<keyword evidence="4" id="KW-0235">DNA replication</keyword>
<dbReference type="RefSeq" id="WP_290280300.1">
    <property type="nucleotide sequence ID" value="NZ_JAUFQI010000001.1"/>
</dbReference>
<evidence type="ECO:0000256" key="12">
    <source>
        <dbReference type="ARBA" id="ARBA00038905"/>
    </source>
</evidence>
<dbReference type="InterPro" id="IPR047127">
    <property type="entry name" value="MutT-like"/>
</dbReference>
<keyword evidence="8" id="KW-0460">Magnesium</keyword>
<dbReference type="EC" id="3.6.1.55" evidence="12"/>
<dbReference type="InterPro" id="IPR015797">
    <property type="entry name" value="NUDIX_hydrolase-like_dom_sf"/>
</dbReference>
<dbReference type="InterPro" id="IPR000086">
    <property type="entry name" value="NUDIX_hydrolase_dom"/>
</dbReference>
<dbReference type="GO" id="GO:0016787">
    <property type="term" value="F:hydrolase activity"/>
    <property type="evidence" value="ECO:0007669"/>
    <property type="project" value="UniProtKB-KW"/>
</dbReference>
<keyword evidence="3" id="KW-0515">Mutator protein</keyword>
<evidence type="ECO:0000256" key="1">
    <source>
        <dbReference type="ARBA" id="ARBA00001946"/>
    </source>
</evidence>
<evidence type="ECO:0000256" key="3">
    <source>
        <dbReference type="ARBA" id="ARBA00022457"/>
    </source>
</evidence>
<evidence type="ECO:0000256" key="13">
    <source>
        <dbReference type="ARBA" id="ARBA00040794"/>
    </source>
</evidence>
<evidence type="ECO:0000256" key="5">
    <source>
        <dbReference type="ARBA" id="ARBA00022723"/>
    </source>
</evidence>
<sequence>MEAFALGSNLKERPVIHVTAALLIHNGKVFAAKRSSGRHLAGYWEFPGGKIEANETASECLERELAEELNLSTEIGSFFMKTTHDYGDKKVVLHVYQIASFMGELQLVDHDEYRWLSLTDCTPLKWAPADIPIVNRLATIL</sequence>
<keyword evidence="7 17" id="KW-0378">Hydrolase</keyword>
<proteinExistence type="inferred from homology"/>
<reference evidence="20" key="1">
    <citation type="journal article" date="2019" name="Int. J. Syst. Evol. Microbiol.">
        <title>The Global Catalogue of Microorganisms (GCM) 10K type strain sequencing project: providing services to taxonomists for standard genome sequencing and annotation.</title>
        <authorList>
            <consortium name="The Broad Institute Genomics Platform"/>
            <consortium name="The Broad Institute Genome Sequencing Center for Infectious Disease"/>
            <person name="Wu L."/>
            <person name="Ma J."/>
        </authorList>
    </citation>
    <scope>NUCLEOTIDE SEQUENCE [LARGE SCALE GENOMIC DNA]</scope>
    <source>
        <strain evidence="20">CECT 8288</strain>
    </source>
</reference>
<evidence type="ECO:0000256" key="16">
    <source>
        <dbReference type="ARBA" id="ARBA00042798"/>
    </source>
</evidence>
<evidence type="ECO:0000256" key="15">
    <source>
        <dbReference type="ARBA" id="ARBA00041979"/>
    </source>
</evidence>
<comment type="cofactor">
    <cofactor evidence="1">
        <name>Mg(2+)</name>
        <dbReference type="ChEBI" id="CHEBI:18420"/>
    </cofactor>
</comment>
<comment type="caution">
    <text evidence="19">The sequence shown here is derived from an EMBL/GenBank/DDBJ whole genome shotgun (WGS) entry which is preliminary data.</text>
</comment>
<name>A0ABV7WRG9_9GAMM</name>
<comment type="catalytic activity">
    <reaction evidence="11">
        <text>8-oxo-GTP + H2O = 8-oxo-GMP + diphosphate + H(+)</text>
        <dbReference type="Rhea" id="RHEA:67616"/>
        <dbReference type="ChEBI" id="CHEBI:15377"/>
        <dbReference type="ChEBI" id="CHEBI:15378"/>
        <dbReference type="ChEBI" id="CHEBI:33019"/>
        <dbReference type="ChEBI" id="CHEBI:143553"/>
        <dbReference type="ChEBI" id="CHEBI:145694"/>
    </reaction>
</comment>
<dbReference type="InterPro" id="IPR020476">
    <property type="entry name" value="Nudix_hydrolase"/>
</dbReference>
<dbReference type="SUPFAM" id="SSF55811">
    <property type="entry name" value="Nudix"/>
    <property type="match status" value="1"/>
</dbReference>
<dbReference type="Proteomes" id="UP001595710">
    <property type="component" value="Unassembled WGS sequence"/>
</dbReference>
<dbReference type="Pfam" id="PF00293">
    <property type="entry name" value="NUDIX"/>
    <property type="match status" value="1"/>
</dbReference>
<dbReference type="EMBL" id="JBHRYN010000007">
    <property type="protein sequence ID" value="MFC3701013.1"/>
    <property type="molecule type" value="Genomic_DNA"/>
</dbReference>
<dbReference type="PANTHER" id="PTHR47707">
    <property type="entry name" value="8-OXO-DGTP DIPHOSPHATASE"/>
    <property type="match status" value="1"/>
</dbReference>
<dbReference type="CDD" id="cd03425">
    <property type="entry name" value="NUDIX_MutT_NudA_like"/>
    <property type="match status" value="1"/>
</dbReference>
<keyword evidence="6" id="KW-0227">DNA damage</keyword>
<dbReference type="PRINTS" id="PR00502">
    <property type="entry name" value="NUDIXFAMILY"/>
</dbReference>
<evidence type="ECO:0000256" key="2">
    <source>
        <dbReference type="ARBA" id="ARBA00005582"/>
    </source>
</evidence>
<evidence type="ECO:0000256" key="6">
    <source>
        <dbReference type="ARBA" id="ARBA00022763"/>
    </source>
</evidence>
<evidence type="ECO:0000256" key="9">
    <source>
        <dbReference type="ARBA" id="ARBA00023204"/>
    </source>
</evidence>
<evidence type="ECO:0000256" key="4">
    <source>
        <dbReference type="ARBA" id="ARBA00022705"/>
    </source>
</evidence>
<evidence type="ECO:0000256" key="11">
    <source>
        <dbReference type="ARBA" id="ARBA00036904"/>
    </source>
</evidence>
<gene>
    <name evidence="19" type="ORF">ACFOND_05100</name>
</gene>
<evidence type="ECO:0000256" key="7">
    <source>
        <dbReference type="ARBA" id="ARBA00022801"/>
    </source>
</evidence>
<dbReference type="Gene3D" id="3.90.79.10">
    <property type="entry name" value="Nucleoside Triphosphate Pyrophosphohydrolase"/>
    <property type="match status" value="1"/>
</dbReference>
<organism evidence="19 20">
    <name type="scientific">Reinekea marina</name>
    <dbReference type="NCBI Taxonomy" id="1310421"/>
    <lineage>
        <taxon>Bacteria</taxon>
        <taxon>Pseudomonadati</taxon>
        <taxon>Pseudomonadota</taxon>
        <taxon>Gammaproteobacteria</taxon>
        <taxon>Oceanospirillales</taxon>
        <taxon>Saccharospirillaceae</taxon>
        <taxon>Reinekea</taxon>
    </lineage>
</organism>
<keyword evidence="9" id="KW-0234">DNA repair</keyword>
<comment type="similarity">
    <text evidence="2 17">Belongs to the Nudix hydrolase family.</text>
</comment>
<evidence type="ECO:0000313" key="20">
    <source>
        <dbReference type="Proteomes" id="UP001595710"/>
    </source>
</evidence>
<dbReference type="PROSITE" id="PS51462">
    <property type="entry name" value="NUDIX"/>
    <property type="match status" value="1"/>
</dbReference>
<evidence type="ECO:0000256" key="10">
    <source>
        <dbReference type="ARBA" id="ARBA00035861"/>
    </source>
</evidence>
<protein>
    <recommendedName>
        <fullName evidence="13">8-oxo-dGTP diphosphatase</fullName>
        <ecNumber evidence="12">3.6.1.55</ecNumber>
    </recommendedName>
    <alternativeName>
        <fullName evidence="16">7,8-dihydro-8-oxoguanine-triphosphatase</fullName>
    </alternativeName>
    <alternativeName>
        <fullName evidence="15">Mutator protein MutT</fullName>
    </alternativeName>
    <alternativeName>
        <fullName evidence="14">dGTP pyrophosphohydrolase</fullName>
    </alternativeName>
</protein>
<feature type="domain" description="Nudix hydrolase" evidence="18">
    <location>
        <begin position="14"/>
        <end position="139"/>
    </location>
</feature>
<evidence type="ECO:0000313" key="19">
    <source>
        <dbReference type="EMBL" id="MFC3701013.1"/>
    </source>
</evidence>
<keyword evidence="5" id="KW-0479">Metal-binding</keyword>
<comment type="catalytic activity">
    <reaction evidence="10">
        <text>8-oxo-dGTP + H2O = 8-oxo-dGMP + diphosphate + H(+)</text>
        <dbReference type="Rhea" id="RHEA:31575"/>
        <dbReference type="ChEBI" id="CHEBI:15377"/>
        <dbReference type="ChEBI" id="CHEBI:15378"/>
        <dbReference type="ChEBI" id="CHEBI:33019"/>
        <dbReference type="ChEBI" id="CHEBI:63224"/>
        <dbReference type="ChEBI" id="CHEBI:77896"/>
        <dbReference type="EC" id="3.6.1.55"/>
    </reaction>
</comment>
<dbReference type="PROSITE" id="PS00893">
    <property type="entry name" value="NUDIX_BOX"/>
    <property type="match status" value="1"/>
</dbReference>
<evidence type="ECO:0000259" key="18">
    <source>
        <dbReference type="PROSITE" id="PS51462"/>
    </source>
</evidence>
<keyword evidence="20" id="KW-1185">Reference proteome</keyword>
<dbReference type="PANTHER" id="PTHR47707:SF1">
    <property type="entry name" value="NUDIX HYDROLASE FAMILY PROTEIN"/>
    <property type="match status" value="1"/>
</dbReference>